<organism evidence="3 4">
    <name type="scientific">Kaistia defluvii</name>
    <dbReference type="NCBI Taxonomy" id="410841"/>
    <lineage>
        <taxon>Bacteria</taxon>
        <taxon>Pseudomonadati</taxon>
        <taxon>Pseudomonadota</taxon>
        <taxon>Alphaproteobacteria</taxon>
        <taxon>Hyphomicrobiales</taxon>
        <taxon>Kaistiaceae</taxon>
        <taxon>Kaistia</taxon>
    </lineage>
</organism>
<evidence type="ECO:0000256" key="2">
    <source>
        <dbReference type="ARBA" id="ARBA00022679"/>
    </source>
</evidence>
<comment type="caution">
    <text evidence="3">The sequence shown here is derived from an EMBL/GenBank/DDBJ whole genome shotgun (WGS) entry which is preliminary data.</text>
</comment>
<dbReference type="EMBL" id="JBEPSM010000003">
    <property type="protein sequence ID" value="MET4635623.1"/>
    <property type="molecule type" value="Genomic_DNA"/>
</dbReference>
<dbReference type="InterPro" id="IPR002201">
    <property type="entry name" value="Glyco_trans_9"/>
</dbReference>
<dbReference type="Gene3D" id="3.40.50.2000">
    <property type="entry name" value="Glycogen Phosphorylase B"/>
    <property type="match status" value="2"/>
</dbReference>
<dbReference type="PANTHER" id="PTHR30160">
    <property type="entry name" value="TETRAACYLDISACCHARIDE 4'-KINASE-RELATED"/>
    <property type="match status" value="1"/>
</dbReference>
<keyword evidence="1" id="KW-0328">Glycosyltransferase</keyword>
<dbReference type="Pfam" id="PF01075">
    <property type="entry name" value="Glyco_transf_9"/>
    <property type="match status" value="1"/>
</dbReference>
<name>A0ABV2R4J9_9HYPH</name>
<reference evidence="3 4" key="1">
    <citation type="submission" date="2024-06" db="EMBL/GenBank/DDBJ databases">
        <title>Sorghum-associated microbial communities from plants grown in Nebraska, USA.</title>
        <authorList>
            <person name="Schachtman D."/>
        </authorList>
    </citation>
    <scope>NUCLEOTIDE SEQUENCE [LARGE SCALE GENOMIC DNA]</scope>
    <source>
        <strain evidence="3 4">3207</strain>
    </source>
</reference>
<sequence>MMSQTTGDPAANRPIAVIVEREGLGDVILKLPLLRAIRHARPDRAIWWISAHDTAMEAAVLPYVEGEIARVMSQLHFTEPLLQGVRTLKQLPAFSAVFDTRTRVASVLAARLALTAEEYYVCLPGLNRRVGAPWWDRRRPAHIGERALNLAHQAFDTVDATGRIAASAGAEALAATILPPSEPWIGFAFGSNKAWKNWPLERFVALARELRTAGYRPVLLAGPDERAALPVLAETAPDVDVVDMTAMAIDTPRGKLDAPLALAPSIKLLVANDCGLGHLFGAAGVPVVSLFGPTKPERWAPNTPASRIVRAQDFGGSAMTDIPVAPVVAATLDVLREVGISPRP</sequence>
<gene>
    <name evidence="3" type="ORF">ABIE08_003574</name>
</gene>
<protein>
    <submittedName>
        <fullName evidence="3">ADP-heptose:LPS heptosyltransferase</fullName>
    </submittedName>
</protein>
<dbReference type="CDD" id="cd03789">
    <property type="entry name" value="GT9_LPS_heptosyltransferase"/>
    <property type="match status" value="1"/>
</dbReference>
<keyword evidence="4" id="KW-1185">Reference proteome</keyword>
<proteinExistence type="predicted"/>
<dbReference type="Proteomes" id="UP001549321">
    <property type="component" value="Unassembled WGS sequence"/>
</dbReference>
<keyword evidence="2" id="KW-0808">Transferase</keyword>
<evidence type="ECO:0000256" key="1">
    <source>
        <dbReference type="ARBA" id="ARBA00022676"/>
    </source>
</evidence>
<evidence type="ECO:0000313" key="4">
    <source>
        <dbReference type="Proteomes" id="UP001549321"/>
    </source>
</evidence>
<evidence type="ECO:0000313" key="3">
    <source>
        <dbReference type="EMBL" id="MET4635623.1"/>
    </source>
</evidence>
<dbReference type="SUPFAM" id="SSF53756">
    <property type="entry name" value="UDP-Glycosyltransferase/glycogen phosphorylase"/>
    <property type="match status" value="1"/>
</dbReference>
<dbReference type="InterPro" id="IPR051199">
    <property type="entry name" value="LPS_LOS_Heptosyltrfase"/>
</dbReference>
<dbReference type="PANTHER" id="PTHR30160:SF1">
    <property type="entry name" value="LIPOPOLYSACCHARIDE 1,2-N-ACETYLGLUCOSAMINETRANSFERASE-RELATED"/>
    <property type="match status" value="1"/>
</dbReference>
<accession>A0ABV2R4J9</accession>